<dbReference type="AlphaFoldDB" id="A0A8H4B0D7"/>
<evidence type="ECO:0000313" key="3">
    <source>
        <dbReference type="Proteomes" id="UP000439903"/>
    </source>
</evidence>
<protein>
    <submittedName>
        <fullName evidence="2">Uncharacterized protein</fullName>
    </submittedName>
</protein>
<accession>A0A8H4B0D7</accession>
<name>A0A8H4B0D7_GIGMA</name>
<keyword evidence="3" id="KW-1185">Reference proteome</keyword>
<organism evidence="2 3">
    <name type="scientific">Gigaspora margarita</name>
    <dbReference type="NCBI Taxonomy" id="4874"/>
    <lineage>
        <taxon>Eukaryota</taxon>
        <taxon>Fungi</taxon>
        <taxon>Fungi incertae sedis</taxon>
        <taxon>Mucoromycota</taxon>
        <taxon>Glomeromycotina</taxon>
        <taxon>Glomeromycetes</taxon>
        <taxon>Diversisporales</taxon>
        <taxon>Gigasporaceae</taxon>
        <taxon>Gigaspora</taxon>
    </lineage>
</organism>
<feature type="chain" id="PRO_5034197907" evidence="1">
    <location>
        <begin position="22"/>
        <end position="80"/>
    </location>
</feature>
<dbReference type="OrthoDB" id="2443686at2759"/>
<keyword evidence="1" id="KW-0732">Signal</keyword>
<proteinExistence type="predicted"/>
<evidence type="ECO:0000313" key="2">
    <source>
        <dbReference type="EMBL" id="KAF0550247.1"/>
    </source>
</evidence>
<gene>
    <name evidence="2" type="ORF">F8M41_024673</name>
</gene>
<comment type="caution">
    <text evidence="2">The sequence shown here is derived from an EMBL/GenBank/DDBJ whole genome shotgun (WGS) entry which is preliminary data.</text>
</comment>
<dbReference type="EMBL" id="WTPW01000086">
    <property type="protein sequence ID" value="KAF0550247.1"/>
    <property type="molecule type" value="Genomic_DNA"/>
</dbReference>
<dbReference type="Proteomes" id="UP000439903">
    <property type="component" value="Unassembled WGS sequence"/>
</dbReference>
<reference evidence="2 3" key="1">
    <citation type="journal article" date="2019" name="Environ. Microbiol.">
        <title>At the nexus of three kingdoms: the genome of the mycorrhizal fungus Gigaspora margarita provides insights into plant, endobacterial and fungal interactions.</title>
        <authorList>
            <person name="Venice F."/>
            <person name="Ghignone S."/>
            <person name="Salvioli di Fossalunga A."/>
            <person name="Amselem J."/>
            <person name="Novero M."/>
            <person name="Xianan X."/>
            <person name="Sedzielewska Toro K."/>
            <person name="Morin E."/>
            <person name="Lipzen A."/>
            <person name="Grigoriev I.V."/>
            <person name="Henrissat B."/>
            <person name="Martin F.M."/>
            <person name="Bonfante P."/>
        </authorList>
    </citation>
    <scope>NUCLEOTIDE SEQUENCE [LARGE SCALE GENOMIC DNA]</scope>
    <source>
        <strain evidence="2 3">BEG34</strain>
    </source>
</reference>
<feature type="signal peptide" evidence="1">
    <location>
        <begin position="1"/>
        <end position="21"/>
    </location>
</feature>
<sequence length="80" mass="8534">MTFKYISVVLLLLFSASVVYSACDYTTKCKCIGPHPQGQYCGTAGSPGCDPTHVYECSPEGNICDYGYRVSCAQCGALSC</sequence>
<evidence type="ECO:0000256" key="1">
    <source>
        <dbReference type="SAM" id="SignalP"/>
    </source>
</evidence>